<dbReference type="PRINTS" id="PR00475">
    <property type="entry name" value="HEXOKINASE"/>
</dbReference>
<keyword evidence="5 12" id="KW-0547">Nucleotide-binding</keyword>
<keyword evidence="7 12" id="KW-0067">ATP-binding</keyword>
<comment type="pathway">
    <text evidence="2">Carbohydrate metabolism; hexose metabolism.</text>
</comment>
<reference evidence="14 15" key="1">
    <citation type="submission" date="2020-06" db="EMBL/GenBank/DDBJ databases">
        <authorList>
            <person name="Li R."/>
            <person name="Bekaert M."/>
        </authorList>
    </citation>
    <scope>NUCLEOTIDE SEQUENCE [LARGE SCALE GENOMIC DNA]</scope>
    <source>
        <strain evidence="15">wild</strain>
    </source>
</reference>
<dbReference type="GO" id="GO:0006006">
    <property type="term" value="P:glucose metabolic process"/>
    <property type="evidence" value="ECO:0007669"/>
    <property type="project" value="UniProtKB-ARBA"/>
</dbReference>
<dbReference type="GO" id="GO:0001678">
    <property type="term" value="P:intracellular glucose homeostasis"/>
    <property type="evidence" value="ECO:0007669"/>
    <property type="project" value="InterPro"/>
</dbReference>
<evidence type="ECO:0000313" key="15">
    <source>
        <dbReference type="Proteomes" id="UP000507470"/>
    </source>
</evidence>
<keyword evidence="8 12" id="KW-0324">Glycolysis</keyword>
<keyword evidence="4 12" id="KW-0808">Transferase</keyword>
<comment type="pathway">
    <text evidence="1">Carbohydrate degradation; glycolysis; D-glyceraldehyde 3-phosphate and glycerone phosphate from D-glucose: step 1/4.</text>
</comment>
<evidence type="ECO:0000256" key="4">
    <source>
        <dbReference type="ARBA" id="ARBA00022679"/>
    </source>
</evidence>
<sequence>MNNILKNPLGSNMKDAQVEEIEGFVRGFKLSSLTYKRIMQLLHEEMNSGLSKKTNHMADIKMFPTFVRSLPDGTEKGKFLALDLGGTNFRVLMVELNGKDVDIQSKTYLIPQRIMLGTGTQLFDHIADCICKFVNTHDIMGEKLPLGFTFSFPCKQEGLAKARLSKWTKGFRCEGVVGEDLCILLHEALKRKGVRMTA</sequence>
<evidence type="ECO:0000313" key="14">
    <source>
        <dbReference type="EMBL" id="CAC5417827.1"/>
    </source>
</evidence>
<dbReference type="EMBL" id="CACVKT020008819">
    <property type="protein sequence ID" value="CAC5417827.1"/>
    <property type="molecule type" value="Genomic_DNA"/>
</dbReference>
<evidence type="ECO:0000256" key="2">
    <source>
        <dbReference type="ARBA" id="ARBA00005028"/>
    </source>
</evidence>
<evidence type="ECO:0000256" key="1">
    <source>
        <dbReference type="ARBA" id="ARBA00004888"/>
    </source>
</evidence>
<dbReference type="GO" id="GO:0005536">
    <property type="term" value="F:D-glucose binding"/>
    <property type="evidence" value="ECO:0007669"/>
    <property type="project" value="InterPro"/>
</dbReference>
<comment type="similarity">
    <text evidence="3 12">Belongs to the hexokinase family.</text>
</comment>
<evidence type="ECO:0000256" key="5">
    <source>
        <dbReference type="ARBA" id="ARBA00022741"/>
    </source>
</evidence>
<dbReference type="SUPFAM" id="SSF53067">
    <property type="entry name" value="Actin-like ATPase domain"/>
    <property type="match status" value="1"/>
</dbReference>
<dbReference type="FunFam" id="3.30.420.40:FF:000805">
    <property type="entry name" value="Hexokinase-2"/>
    <property type="match status" value="1"/>
</dbReference>
<gene>
    <name evidence="14" type="ORF">MCOR_50308</name>
</gene>
<dbReference type="GO" id="GO:0004340">
    <property type="term" value="F:glucokinase activity"/>
    <property type="evidence" value="ECO:0007669"/>
    <property type="project" value="TreeGrafter"/>
</dbReference>
<dbReference type="GO" id="GO:0005739">
    <property type="term" value="C:mitochondrion"/>
    <property type="evidence" value="ECO:0007669"/>
    <property type="project" value="TreeGrafter"/>
</dbReference>
<evidence type="ECO:0000256" key="11">
    <source>
        <dbReference type="ARBA" id="ARBA00048160"/>
    </source>
</evidence>
<dbReference type="Gene3D" id="1.10.287.1250">
    <property type="match status" value="1"/>
</dbReference>
<proteinExistence type="inferred from homology"/>
<dbReference type="PANTHER" id="PTHR19443">
    <property type="entry name" value="HEXOKINASE"/>
    <property type="match status" value="1"/>
</dbReference>
<keyword evidence="6 12" id="KW-0418">Kinase</keyword>
<comment type="catalytic activity">
    <reaction evidence="9">
        <text>a D-hexose + ATP = a D-hexose 6-phosphate + ADP + H(+)</text>
        <dbReference type="Rhea" id="RHEA:22740"/>
        <dbReference type="ChEBI" id="CHEBI:4194"/>
        <dbReference type="ChEBI" id="CHEBI:15378"/>
        <dbReference type="ChEBI" id="CHEBI:30616"/>
        <dbReference type="ChEBI" id="CHEBI:229467"/>
        <dbReference type="ChEBI" id="CHEBI:456216"/>
        <dbReference type="EC" id="2.7.1.1"/>
    </reaction>
    <physiologicalReaction direction="left-to-right" evidence="9">
        <dbReference type="Rhea" id="RHEA:22741"/>
    </physiologicalReaction>
</comment>
<organism evidence="14 15">
    <name type="scientific">Mytilus coruscus</name>
    <name type="common">Sea mussel</name>
    <dbReference type="NCBI Taxonomy" id="42192"/>
    <lineage>
        <taxon>Eukaryota</taxon>
        <taxon>Metazoa</taxon>
        <taxon>Spiralia</taxon>
        <taxon>Lophotrochozoa</taxon>
        <taxon>Mollusca</taxon>
        <taxon>Bivalvia</taxon>
        <taxon>Autobranchia</taxon>
        <taxon>Pteriomorphia</taxon>
        <taxon>Mytilida</taxon>
        <taxon>Mytiloidea</taxon>
        <taxon>Mytilidae</taxon>
        <taxon>Mytilinae</taxon>
        <taxon>Mytilus</taxon>
    </lineage>
</organism>
<dbReference type="AlphaFoldDB" id="A0A6J8EBW1"/>
<dbReference type="OrthoDB" id="419537at2759"/>
<dbReference type="PROSITE" id="PS51748">
    <property type="entry name" value="HEXOKINASE_2"/>
    <property type="match status" value="1"/>
</dbReference>
<dbReference type="EC" id="2.7.1.-" evidence="12"/>
<name>A0A6J8EBW1_MYTCO</name>
<evidence type="ECO:0000256" key="8">
    <source>
        <dbReference type="ARBA" id="ARBA00023152"/>
    </source>
</evidence>
<evidence type="ECO:0000256" key="9">
    <source>
        <dbReference type="ARBA" id="ARBA00044613"/>
    </source>
</evidence>
<dbReference type="PANTHER" id="PTHR19443:SF16">
    <property type="entry name" value="HEXOKINASE TYPE 1-RELATED"/>
    <property type="match status" value="1"/>
</dbReference>
<evidence type="ECO:0000256" key="12">
    <source>
        <dbReference type="RuleBase" id="RU362007"/>
    </source>
</evidence>
<comment type="catalytic activity">
    <reaction evidence="11">
        <text>D-glucose + ATP = D-glucose 6-phosphate + ADP + H(+)</text>
        <dbReference type="Rhea" id="RHEA:17825"/>
        <dbReference type="ChEBI" id="CHEBI:4167"/>
        <dbReference type="ChEBI" id="CHEBI:15378"/>
        <dbReference type="ChEBI" id="CHEBI:30616"/>
        <dbReference type="ChEBI" id="CHEBI:61548"/>
        <dbReference type="ChEBI" id="CHEBI:456216"/>
        <dbReference type="EC" id="2.7.1.1"/>
    </reaction>
    <physiologicalReaction direction="left-to-right" evidence="11">
        <dbReference type="Rhea" id="RHEA:17826"/>
    </physiologicalReaction>
</comment>
<evidence type="ECO:0000256" key="7">
    <source>
        <dbReference type="ARBA" id="ARBA00022840"/>
    </source>
</evidence>
<feature type="domain" description="Hexokinase N-terminal" evidence="13">
    <location>
        <begin position="21"/>
        <end position="196"/>
    </location>
</feature>
<dbReference type="GO" id="GO:0005524">
    <property type="term" value="F:ATP binding"/>
    <property type="evidence" value="ECO:0007669"/>
    <property type="project" value="UniProtKB-UniRule"/>
</dbReference>
<dbReference type="InterPro" id="IPR001312">
    <property type="entry name" value="Hexokinase"/>
</dbReference>
<dbReference type="GO" id="GO:0008865">
    <property type="term" value="F:fructokinase activity"/>
    <property type="evidence" value="ECO:0007669"/>
    <property type="project" value="TreeGrafter"/>
</dbReference>
<dbReference type="UniPathway" id="UPA00242"/>
<keyword evidence="15" id="KW-1185">Reference proteome</keyword>
<evidence type="ECO:0000259" key="13">
    <source>
        <dbReference type="Pfam" id="PF00349"/>
    </source>
</evidence>
<comment type="catalytic activity">
    <reaction evidence="10">
        <text>D-fructose + ATP = D-fructose 6-phosphate + ADP + H(+)</text>
        <dbReference type="Rhea" id="RHEA:16125"/>
        <dbReference type="ChEBI" id="CHEBI:15378"/>
        <dbReference type="ChEBI" id="CHEBI:30616"/>
        <dbReference type="ChEBI" id="CHEBI:37721"/>
        <dbReference type="ChEBI" id="CHEBI:61527"/>
        <dbReference type="ChEBI" id="CHEBI:456216"/>
        <dbReference type="EC" id="2.7.1.1"/>
    </reaction>
    <physiologicalReaction direction="left-to-right" evidence="10">
        <dbReference type="Rhea" id="RHEA:16126"/>
    </physiologicalReaction>
</comment>
<protein>
    <recommendedName>
        <fullName evidence="12">Phosphotransferase</fullName>
        <ecNumber evidence="12">2.7.1.-</ecNumber>
    </recommendedName>
</protein>
<dbReference type="Proteomes" id="UP000507470">
    <property type="component" value="Unassembled WGS sequence"/>
</dbReference>
<dbReference type="Pfam" id="PF00349">
    <property type="entry name" value="Hexokinase_1"/>
    <property type="match status" value="1"/>
</dbReference>
<dbReference type="GO" id="GO:0006096">
    <property type="term" value="P:glycolytic process"/>
    <property type="evidence" value="ECO:0007669"/>
    <property type="project" value="UniProtKB-KW"/>
</dbReference>
<dbReference type="InterPro" id="IPR022672">
    <property type="entry name" value="Hexokinase_N"/>
</dbReference>
<accession>A0A6J8EBW1</accession>
<evidence type="ECO:0000256" key="10">
    <source>
        <dbReference type="ARBA" id="ARBA00047905"/>
    </source>
</evidence>
<dbReference type="GO" id="GO:0005829">
    <property type="term" value="C:cytosol"/>
    <property type="evidence" value="ECO:0007669"/>
    <property type="project" value="TreeGrafter"/>
</dbReference>
<dbReference type="Gene3D" id="3.30.420.40">
    <property type="match status" value="1"/>
</dbReference>
<evidence type="ECO:0000256" key="6">
    <source>
        <dbReference type="ARBA" id="ARBA00022777"/>
    </source>
</evidence>
<dbReference type="InterPro" id="IPR043129">
    <property type="entry name" value="ATPase_NBD"/>
</dbReference>
<evidence type="ECO:0000256" key="3">
    <source>
        <dbReference type="ARBA" id="ARBA00009225"/>
    </source>
</evidence>